<protein>
    <submittedName>
        <fullName evidence="1">Uncharacterized protein</fullName>
    </submittedName>
</protein>
<keyword evidence="2" id="KW-1185">Reference proteome</keyword>
<accession>A0ABV0SS37</accession>
<reference evidence="1 2" key="1">
    <citation type="submission" date="2021-06" db="EMBL/GenBank/DDBJ databases">
        <authorList>
            <person name="Palmer J.M."/>
        </authorList>
    </citation>
    <scope>NUCLEOTIDE SEQUENCE [LARGE SCALE GENOMIC DNA]</scope>
    <source>
        <strain evidence="2">if_2019</strain>
        <tissue evidence="1">Muscle</tissue>
    </source>
</reference>
<dbReference type="Proteomes" id="UP001482620">
    <property type="component" value="Unassembled WGS sequence"/>
</dbReference>
<comment type="caution">
    <text evidence="1">The sequence shown here is derived from an EMBL/GenBank/DDBJ whole genome shotgun (WGS) entry which is preliminary data.</text>
</comment>
<proteinExistence type="predicted"/>
<gene>
    <name evidence="1" type="ORF">ILYODFUR_030090</name>
</gene>
<sequence>MQDVIGAKCRSCSRRSEAAIFSLDKNLVLNQGSCVFPLISSLFQVYGSHGEHSEHGVSFTAHGCTSYSLKLGTGKGKQGGWRQEKDEKLQLNLHISFILG</sequence>
<dbReference type="EMBL" id="JAHRIQ010004399">
    <property type="protein sequence ID" value="MEQ2222792.1"/>
    <property type="molecule type" value="Genomic_DNA"/>
</dbReference>
<organism evidence="1 2">
    <name type="scientific">Ilyodon furcidens</name>
    <name type="common">goldbreast splitfin</name>
    <dbReference type="NCBI Taxonomy" id="33524"/>
    <lineage>
        <taxon>Eukaryota</taxon>
        <taxon>Metazoa</taxon>
        <taxon>Chordata</taxon>
        <taxon>Craniata</taxon>
        <taxon>Vertebrata</taxon>
        <taxon>Euteleostomi</taxon>
        <taxon>Actinopterygii</taxon>
        <taxon>Neopterygii</taxon>
        <taxon>Teleostei</taxon>
        <taxon>Neoteleostei</taxon>
        <taxon>Acanthomorphata</taxon>
        <taxon>Ovalentaria</taxon>
        <taxon>Atherinomorphae</taxon>
        <taxon>Cyprinodontiformes</taxon>
        <taxon>Goodeidae</taxon>
        <taxon>Ilyodon</taxon>
    </lineage>
</organism>
<evidence type="ECO:0000313" key="1">
    <source>
        <dbReference type="EMBL" id="MEQ2222792.1"/>
    </source>
</evidence>
<name>A0ABV0SS37_9TELE</name>
<evidence type="ECO:0000313" key="2">
    <source>
        <dbReference type="Proteomes" id="UP001482620"/>
    </source>
</evidence>